<evidence type="ECO:0000313" key="2">
    <source>
        <dbReference type="EMBL" id="SFJ07819.1"/>
    </source>
</evidence>
<feature type="domain" description="DNA ligase D polymerase" evidence="1">
    <location>
        <begin position="33"/>
        <end position="278"/>
    </location>
</feature>
<dbReference type="EMBL" id="FORT01000002">
    <property type="protein sequence ID" value="SFJ07819.1"/>
    <property type="molecule type" value="Genomic_DNA"/>
</dbReference>
<dbReference type="PANTHER" id="PTHR42705:SF2">
    <property type="entry name" value="BIFUNCTIONAL NON-HOMOLOGOUS END JOINING PROTEIN LIGD"/>
    <property type="match status" value="1"/>
</dbReference>
<dbReference type="AlphaFoldDB" id="A0A1I3NF68"/>
<organism evidence="2 3">
    <name type="scientific">Brevibacillus centrosporus</name>
    <dbReference type="NCBI Taxonomy" id="54910"/>
    <lineage>
        <taxon>Bacteria</taxon>
        <taxon>Bacillati</taxon>
        <taxon>Bacillota</taxon>
        <taxon>Bacilli</taxon>
        <taxon>Bacillales</taxon>
        <taxon>Paenibacillaceae</taxon>
        <taxon>Brevibacillus</taxon>
    </lineage>
</organism>
<dbReference type="InterPro" id="IPR052171">
    <property type="entry name" value="NHEJ_LigD"/>
</dbReference>
<reference evidence="3" key="1">
    <citation type="submission" date="2016-10" db="EMBL/GenBank/DDBJ databases">
        <authorList>
            <person name="Varghese N."/>
            <person name="Submissions S."/>
        </authorList>
    </citation>
    <scope>NUCLEOTIDE SEQUENCE [LARGE SCALE GENOMIC DNA]</scope>
    <source>
        <strain evidence="3">OK042</strain>
    </source>
</reference>
<sequence>MAVAAKEYELTLDGHSMMITNPYKPLWPDANVTKLDYIRYLLQVSQPLLAYAKDRLLTVIRYPHGIGDKHFYQKNAPDYSPDWISTSLWENTRYVLCNNQATLIWMANQAALEWHVSFHRAQDEIPTELVFDLDPSTEDFSVAIESALLLKELLDELHLPSTPKTSGASGLQIYVPIELRYSFEQTREVGQFLASYLVSKHPNLVTVERLVKNRGSKLYIDYLQHWRGKTLPAPYSTRARAGATVSTPLLWEEVAHIHPTDFTVHNVPQRLQTKGDLFAAVSSPPRRASLDPILSFLQSR</sequence>
<dbReference type="InterPro" id="IPR014145">
    <property type="entry name" value="LigD_pol_dom"/>
</dbReference>
<evidence type="ECO:0000313" key="3">
    <source>
        <dbReference type="Proteomes" id="UP000198915"/>
    </source>
</evidence>
<dbReference type="Gene3D" id="3.90.920.10">
    <property type="entry name" value="DNA primase, PRIM domain"/>
    <property type="match status" value="1"/>
</dbReference>
<accession>A0A1I3NF68</accession>
<dbReference type="Proteomes" id="UP000198915">
    <property type="component" value="Unassembled WGS sequence"/>
</dbReference>
<protein>
    <submittedName>
        <fullName evidence="2">Bifunctional non-homologous end joining protein LigD</fullName>
    </submittedName>
</protein>
<dbReference type="NCBIfam" id="TIGR02778">
    <property type="entry name" value="ligD_pol"/>
    <property type="match status" value="1"/>
</dbReference>
<name>A0A1I3NF68_9BACL</name>
<gene>
    <name evidence="2" type="ORF">SAMN05518846_10250</name>
</gene>
<dbReference type="STRING" id="1884381.SAMN05518846_10250"/>
<keyword evidence="3" id="KW-1185">Reference proteome</keyword>
<dbReference type="PANTHER" id="PTHR42705">
    <property type="entry name" value="BIFUNCTIONAL NON-HOMOLOGOUS END JOINING PROTEIN LIGD"/>
    <property type="match status" value="1"/>
</dbReference>
<evidence type="ECO:0000259" key="1">
    <source>
        <dbReference type="Pfam" id="PF21686"/>
    </source>
</evidence>
<dbReference type="Pfam" id="PF21686">
    <property type="entry name" value="LigD_Prim-Pol"/>
    <property type="match status" value="1"/>
</dbReference>
<dbReference type="RefSeq" id="WP_092266588.1">
    <property type="nucleotide sequence ID" value="NZ_FORT01000002.1"/>
</dbReference>
<proteinExistence type="predicted"/>